<feature type="active site" description="Charge relay system" evidence="5">
    <location>
        <position position="170"/>
    </location>
</feature>
<keyword evidence="3 5" id="KW-0378">Hydrolase</keyword>
<accession>A0A0B4EVB1</accession>
<dbReference type="PANTHER" id="PTHR43806:SF11">
    <property type="entry name" value="CEREVISIN-RELATED"/>
    <property type="match status" value="1"/>
</dbReference>
<dbReference type="OrthoDB" id="4941312at2759"/>
<evidence type="ECO:0000256" key="3">
    <source>
        <dbReference type="ARBA" id="ARBA00022801"/>
    </source>
</evidence>
<dbReference type="InterPro" id="IPR000209">
    <property type="entry name" value="Peptidase_S8/S53_dom"/>
</dbReference>
<dbReference type="InterPro" id="IPR034193">
    <property type="entry name" value="PCSK9_ProteinaseK-like"/>
</dbReference>
<dbReference type="VEuPathDB" id="FungiDB:MAN_10478"/>
<dbReference type="PROSITE" id="PS00138">
    <property type="entry name" value="SUBTILASE_SER"/>
    <property type="match status" value="1"/>
</dbReference>
<keyword evidence="2 5" id="KW-0645">Protease</keyword>
<evidence type="ECO:0000256" key="6">
    <source>
        <dbReference type="SAM" id="SignalP"/>
    </source>
</evidence>
<dbReference type="CDD" id="cd04077">
    <property type="entry name" value="Peptidases_S8_PCSK9_ProteinaseK_like"/>
    <property type="match status" value="1"/>
</dbReference>
<evidence type="ECO:0000256" key="1">
    <source>
        <dbReference type="ARBA" id="ARBA00011073"/>
    </source>
</evidence>
<dbReference type="InterPro" id="IPR022398">
    <property type="entry name" value="Peptidase_S8_His-AS"/>
</dbReference>
<feature type="non-terminal residue" evidence="8">
    <location>
        <position position="1"/>
    </location>
</feature>
<feature type="domain" description="Peptidase S8/S53" evidence="7">
    <location>
        <begin position="161"/>
        <end position="389"/>
    </location>
</feature>
<dbReference type="PROSITE" id="PS00137">
    <property type="entry name" value="SUBTILASE_HIS"/>
    <property type="match status" value="1"/>
</dbReference>
<dbReference type="InterPro" id="IPR036852">
    <property type="entry name" value="Peptidase_S8/S53_dom_sf"/>
</dbReference>
<dbReference type="EMBL" id="AZNF01000025">
    <property type="protein sequence ID" value="KID59672.1"/>
    <property type="molecule type" value="Genomic_DNA"/>
</dbReference>
<comment type="similarity">
    <text evidence="1 5">Belongs to the peptidase S8 family.</text>
</comment>
<proteinExistence type="inferred from homology"/>
<evidence type="ECO:0000256" key="2">
    <source>
        <dbReference type="ARBA" id="ARBA00022670"/>
    </source>
</evidence>
<sequence>MKSLDGLVGLLLSASLASAGLVPRDSSIPIVNQDSKNAVPNRYLVAFDPRLSKDVTQAERAKMIGTVKKRNVGKRSTDNRPLSQNPYTFDIDGETQGMIIEADDATIQTFAKSGALASIECDTRGSYDAQVSQSNAPDNLVRLSNNVIDGVSNYTYDESGGEGITVYVLDGGIHLTHEEFGGRATFGASFIPESPNEDVADDHGTHIAGIIGGAKFGVAKKVKLVAVKLDNEASQMIQAVDFVLEDVKKKGIQGKAVISMSMHNDPSDILDQKFKHAVDSGVVVVVSAGNNNADAGNYSPGRHPSIITVAAMYHKTDFHWPNSNWGSAVTIYAPGVGIESAATWSDSATRYHDGTSQAAPHVAGLAAYIMALEGITEPPKVMARLISLAEETGSRVHWTAPNTTTLIATNGLAGRLDPAIANKVKKLPWITDEEASDWGSCGRFYDSDLSCGTLVYCDSYDTRPTLPKKGFFESAQECFDAHEPAPILPWIEKPTTVRPDTCDKSTESAQCPRVCGSGGYDEYVCGTKFVCEGFDLNPKPNWAKGYKNAKACFDAHAPQPVSSH</sequence>
<dbReference type="Pfam" id="PF00082">
    <property type="entry name" value="Peptidase_S8"/>
    <property type="match status" value="1"/>
</dbReference>
<evidence type="ECO:0000259" key="7">
    <source>
        <dbReference type="Pfam" id="PF00082"/>
    </source>
</evidence>
<keyword evidence="9" id="KW-1185">Reference proteome</keyword>
<feature type="active site" description="Charge relay system" evidence="5">
    <location>
        <position position="356"/>
    </location>
</feature>
<dbReference type="Proteomes" id="UP000031186">
    <property type="component" value="Unassembled WGS sequence"/>
</dbReference>
<comment type="caution">
    <text evidence="8">The sequence shown here is derived from an EMBL/GenBank/DDBJ whole genome shotgun (WGS) entry which is preliminary data.</text>
</comment>
<dbReference type="PANTHER" id="PTHR43806">
    <property type="entry name" value="PEPTIDASE S8"/>
    <property type="match status" value="1"/>
</dbReference>
<gene>
    <name evidence="8" type="ORF">MAN_10478</name>
</gene>
<organism evidence="8 9">
    <name type="scientific">Metarhizium anisopliae (strain ARSEF 549)</name>
    <dbReference type="NCBI Taxonomy" id="3151832"/>
    <lineage>
        <taxon>Eukaryota</taxon>
        <taxon>Fungi</taxon>
        <taxon>Dikarya</taxon>
        <taxon>Ascomycota</taxon>
        <taxon>Pezizomycotina</taxon>
        <taxon>Sordariomycetes</taxon>
        <taxon>Hypocreomycetidae</taxon>
        <taxon>Hypocreales</taxon>
        <taxon>Clavicipitaceae</taxon>
        <taxon>Metarhizium</taxon>
    </lineage>
</organism>
<dbReference type="HOGENOM" id="CLU_011263_18_0_1"/>
<evidence type="ECO:0000313" key="9">
    <source>
        <dbReference type="Proteomes" id="UP000031186"/>
    </source>
</evidence>
<dbReference type="SUPFAM" id="SSF52743">
    <property type="entry name" value="Subtilisin-like"/>
    <property type="match status" value="1"/>
</dbReference>
<protein>
    <submittedName>
        <fullName evidence="8">Peptidase S8, subtilisin-related protein</fullName>
    </submittedName>
</protein>
<dbReference type="InterPro" id="IPR015500">
    <property type="entry name" value="Peptidase_S8_subtilisin-rel"/>
</dbReference>
<dbReference type="PROSITE" id="PS51892">
    <property type="entry name" value="SUBTILASE"/>
    <property type="match status" value="1"/>
</dbReference>
<evidence type="ECO:0000313" key="8">
    <source>
        <dbReference type="EMBL" id="KID59672.1"/>
    </source>
</evidence>
<reference evidence="8 9" key="1">
    <citation type="journal article" date="2014" name="Proc. Natl. Acad. Sci. U.S.A.">
        <title>Trajectory and genomic determinants of fungal-pathogen speciation and host adaptation.</title>
        <authorList>
            <person name="Hu X."/>
            <person name="Xiao G."/>
            <person name="Zheng P."/>
            <person name="Shang Y."/>
            <person name="Su Y."/>
            <person name="Zhang X."/>
            <person name="Liu X."/>
            <person name="Zhan S."/>
            <person name="St Leger R.J."/>
            <person name="Wang C."/>
        </authorList>
    </citation>
    <scope>NUCLEOTIDE SEQUENCE [LARGE SCALE GENOMIC DNA]</scope>
    <source>
        <strain evidence="8 9">ARSEF 549</strain>
    </source>
</reference>
<evidence type="ECO:0000256" key="5">
    <source>
        <dbReference type="PROSITE-ProRule" id="PRU01240"/>
    </source>
</evidence>
<keyword evidence="4 5" id="KW-0720">Serine protease</keyword>
<feature type="active site" description="Charge relay system" evidence="5">
    <location>
        <position position="203"/>
    </location>
</feature>
<dbReference type="Gene3D" id="3.40.50.200">
    <property type="entry name" value="Peptidase S8/S53 domain"/>
    <property type="match status" value="1"/>
</dbReference>
<feature type="chain" id="PRO_5002086562" evidence="6">
    <location>
        <begin position="20"/>
        <end position="564"/>
    </location>
</feature>
<name>A0A0B4EVB1_METAF</name>
<dbReference type="AlphaFoldDB" id="A0A0B4EVB1"/>
<dbReference type="GO" id="GO:0006508">
    <property type="term" value="P:proteolysis"/>
    <property type="evidence" value="ECO:0007669"/>
    <property type="project" value="UniProtKB-KW"/>
</dbReference>
<dbReference type="InterPro" id="IPR050131">
    <property type="entry name" value="Peptidase_S8_subtilisin-like"/>
</dbReference>
<keyword evidence="6" id="KW-0732">Signal</keyword>
<dbReference type="GO" id="GO:0004252">
    <property type="term" value="F:serine-type endopeptidase activity"/>
    <property type="evidence" value="ECO:0007669"/>
    <property type="project" value="UniProtKB-UniRule"/>
</dbReference>
<feature type="signal peptide" evidence="6">
    <location>
        <begin position="1"/>
        <end position="19"/>
    </location>
</feature>
<dbReference type="InterPro" id="IPR023828">
    <property type="entry name" value="Peptidase_S8_Ser-AS"/>
</dbReference>
<evidence type="ECO:0000256" key="4">
    <source>
        <dbReference type="ARBA" id="ARBA00022825"/>
    </source>
</evidence>
<dbReference type="PRINTS" id="PR00723">
    <property type="entry name" value="SUBTILISIN"/>
</dbReference>